<proteinExistence type="predicted"/>
<dbReference type="EMBL" id="MBRJ01000040">
    <property type="protein sequence ID" value="OHX44727.1"/>
    <property type="molecule type" value="Genomic_DNA"/>
</dbReference>
<comment type="caution">
    <text evidence="1">The sequence shown here is derived from an EMBL/GenBank/DDBJ whole genome shotgun (WGS) entry which is preliminary data.</text>
</comment>
<protein>
    <submittedName>
        <fullName evidence="1">Uncharacterized protein</fullName>
    </submittedName>
</protein>
<keyword evidence="2" id="KW-1185">Reference proteome</keyword>
<gene>
    <name evidence="1" type="ORF">BBV17_24795</name>
</gene>
<reference evidence="1 2" key="1">
    <citation type="submission" date="2016-07" db="EMBL/GenBank/DDBJ databases">
        <title>Bacillus oceanisediminis whole genome.</title>
        <authorList>
            <person name="Pal Y."/>
            <person name="Verma A."/>
            <person name="Mual P."/>
            <person name="Srinivasan K."/>
        </authorList>
    </citation>
    <scope>NUCLEOTIDE SEQUENCE [LARGE SCALE GENOMIC DNA]</scope>
    <source>
        <strain evidence="1 2">Bhandara28</strain>
    </source>
</reference>
<dbReference type="Proteomes" id="UP000180194">
    <property type="component" value="Unassembled WGS sequence"/>
</dbReference>
<accession>A0ABX3CMU0</accession>
<name>A0ABX3CMU0_9BACI</name>
<evidence type="ECO:0000313" key="2">
    <source>
        <dbReference type="Proteomes" id="UP000180194"/>
    </source>
</evidence>
<evidence type="ECO:0000313" key="1">
    <source>
        <dbReference type="EMBL" id="OHX44727.1"/>
    </source>
</evidence>
<sequence>MEPFRNTFQKLKGRKFENETKITNSFFQKREQIKNAWDYYFQAFLCANNVVKLAVVYPCLMIDF</sequence>
<organism evidence="1 2">
    <name type="scientific">Cytobacillus oceanisediminis</name>
    <dbReference type="NCBI Taxonomy" id="665099"/>
    <lineage>
        <taxon>Bacteria</taxon>
        <taxon>Bacillati</taxon>
        <taxon>Bacillota</taxon>
        <taxon>Bacilli</taxon>
        <taxon>Bacillales</taxon>
        <taxon>Bacillaceae</taxon>
        <taxon>Cytobacillus</taxon>
    </lineage>
</organism>